<accession>A0ACD3SKU5</accession>
<name>A0ACD3SKU5_9BURK</name>
<reference evidence="1" key="1">
    <citation type="submission" date="2019-05" db="EMBL/GenBank/DDBJ databases">
        <title>Revised genome assembly of Burkholderiaceae (previously Ralstonia) sp. PBA.</title>
        <authorList>
            <person name="Gan H.M."/>
        </authorList>
    </citation>
    <scope>NUCLEOTIDE SEQUENCE</scope>
    <source>
        <strain evidence="1">PBA</strain>
    </source>
</reference>
<comment type="caution">
    <text evidence="1">The sequence shown here is derived from an EMBL/GenBank/DDBJ whole genome shotgun (WGS) entry which is preliminary data.</text>
</comment>
<gene>
    <name evidence="1" type="ORF">MW7_017450</name>
</gene>
<protein>
    <submittedName>
        <fullName evidence="1">Uncharacterized protein</fullName>
    </submittedName>
</protein>
<organism evidence="1 2">
    <name type="scientific">Imbroritus primus</name>
    <dbReference type="NCBI Taxonomy" id="3058603"/>
    <lineage>
        <taxon>Bacteria</taxon>
        <taxon>Pseudomonadati</taxon>
        <taxon>Pseudomonadota</taxon>
        <taxon>Betaproteobacteria</taxon>
        <taxon>Burkholderiales</taxon>
        <taxon>Burkholderiaceae</taxon>
        <taxon>Imbroritus</taxon>
    </lineage>
</organism>
<dbReference type="Proteomes" id="UP000004277">
    <property type="component" value="Unassembled WGS sequence"/>
</dbReference>
<evidence type="ECO:0000313" key="1">
    <source>
        <dbReference type="EMBL" id="TMS56847.1"/>
    </source>
</evidence>
<dbReference type="EMBL" id="AKCV02000026">
    <property type="protein sequence ID" value="TMS56847.1"/>
    <property type="molecule type" value="Genomic_DNA"/>
</dbReference>
<keyword evidence="2" id="KW-1185">Reference proteome</keyword>
<evidence type="ECO:0000313" key="2">
    <source>
        <dbReference type="Proteomes" id="UP000004277"/>
    </source>
</evidence>
<proteinExistence type="predicted"/>
<sequence length="1036" mass="104592">MIMHKKVSPRLQRTALSKQIAGLFIGAGTLAFASSAFALDPCAILSADGGYTTVPVCGSDPSYDVSGSTVAGNGASVNTRESVAIGDHAKTKRGGAAAHGGAGQTAVGTAAVTAGAYSSAFGFQAGGEGASGANASYATMIGAFSTSYAEGGTALGDHAGISLSAVNGTALGRYAYARQGGSIALGSESTATRAAITNVIDPLTGMLVTTTRGAVSVGSDGTIKGILPTDDAFTRQITNVANGTEDTDAVNVRQVKAIRDQLQGQLGNFVAYDDASKTSVKFGGPTATSEVALTNVKAGVNPTDAVNFGQLTATNNQVMLNTTNITKNTTDISTLFADALLLDPSRSFYDAGRTGKNLTIQNLAPGVNGTDAVNVNQLKAVEAKIGSGTTLDAVLYDDATHGTVTLVGAGGSKTTPVKVTNVAAGAATTDAVNFGQLKATNDQVAQNTTNIANNTTNISKNTTDINTLFADALLLDPTKSFYDSKSLKIKNVADGDVTATSKDAVNGSQLKALQDQITAGVTGNFVAYDDATKTSVKLGGAAAAGTVALTNVKAGVNPTDAVNFGQLTATNNQVSQNTTNIANNTTNINTLFADALLLDPTRSFYDSKSLKIKNVADGDITATSKDAVNGSQLKALDDKITAVSGGNFVAYDDASKTSVTLGGVGAASTVRLGNVKEAILSATSKDAVNGSQLYATNNQVTKNSTDITTLFNTTLQFNGSYYDAGNRIIRNVARPVIGSDAVNKDYVDEKISGVNANLDNVVKYDNASKDTVTLGGANGTKVTNVADGNIAAGSKDAINGGQLKAYGDTILNSSKSYTDNKFNQISQGTTGLFQVNVGTVVNPDTSGSNSVAGGSGAVSSGANSVAIGNNAVASGQNSTALGTGAKSSGNNSVALGNGSDDGGRANVVAVGNRVISNMADGVQNSDGATVGQLRAATAEANNYTDQRVNALHGDIDKLERRSNAGIASAIALQAPANYAPGATTLRVGTGYYGKQVALGVSFRSTAENGRWSITGGVSGGRHGGVAAGAGVEWVIK</sequence>